<feature type="compositionally biased region" description="Gly residues" evidence="1">
    <location>
        <begin position="52"/>
        <end position="61"/>
    </location>
</feature>
<feature type="region of interest" description="Disordered" evidence="1">
    <location>
        <begin position="1"/>
        <end position="73"/>
    </location>
</feature>
<reference evidence="2" key="1">
    <citation type="submission" date="2014-09" db="EMBL/GenBank/DDBJ databases">
        <authorList>
            <person name="Magalhaes I.L.F."/>
            <person name="Oliveira U."/>
            <person name="Santos F.R."/>
            <person name="Vidigal T.H.D.A."/>
            <person name="Brescovit A.D."/>
            <person name="Santos A.J."/>
        </authorList>
    </citation>
    <scope>NUCLEOTIDE SEQUENCE</scope>
    <source>
        <tissue evidence="2">Shoot tissue taken approximately 20 cm above the soil surface</tissue>
    </source>
</reference>
<name>A0A0A9G0Q6_ARUDO</name>
<feature type="compositionally biased region" description="Low complexity" evidence="1">
    <location>
        <begin position="20"/>
        <end position="29"/>
    </location>
</feature>
<reference evidence="2" key="2">
    <citation type="journal article" date="2015" name="Data Brief">
        <title>Shoot transcriptome of the giant reed, Arundo donax.</title>
        <authorList>
            <person name="Barrero R.A."/>
            <person name="Guerrero F.D."/>
            <person name="Moolhuijzen P."/>
            <person name="Goolsby J.A."/>
            <person name="Tidwell J."/>
            <person name="Bellgard S.E."/>
            <person name="Bellgard M.I."/>
        </authorList>
    </citation>
    <scope>NUCLEOTIDE SEQUENCE</scope>
    <source>
        <tissue evidence="2">Shoot tissue taken approximately 20 cm above the soil surface</tissue>
    </source>
</reference>
<sequence length="73" mass="7730">MRGGEWGAWWGRGGTGTGTAGACRRPAAARSRRRWKERTCRPSTAAAAREWGLGGEQGGGWWLREGEGGGGRG</sequence>
<dbReference type="AlphaFoldDB" id="A0A0A9G0Q6"/>
<evidence type="ECO:0000256" key="1">
    <source>
        <dbReference type="SAM" id="MobiDB-lite"/>
    </source>
</evidence>
<dbReference type="EMBL" id="GBRH01181800">
    <property type="protein sequence ID" value="JAE16096.1"/>
    <property type="molecule type" value="Transcribed_RNA"/>
</dbReference>
<protein>
    <submittedName>
        <fullName evidence="2">Uncharacterized protein</fullName>
    </submittedName>
</protein>
<accession>A0A0A9G0Q6</accession>
<dbReference type="PROSITE" id="PS51257">
    <property type="entry name" value="PROKAR_LIPOPROTEIN"/>
    <property type="match status" value="1"/>
</dbReference>
<proteinExistence type="predicted"/>
<feature type="compositionally biased region" description="Gly residues" evidence="1">
    <location>
        <begin position="1"/>
        <end position="19"/>
    </location>
</feature>
<organism evidence="2">
    <name type="scientific">Arundo donax</name>
    <name type="common">Giant reed</name>
    <name type="synonym">Donax arundinaceus</name>
    <dbReference type="NCBI Taxonomy" id="35708"/>
    <lineage>
        <taxon>Eukaryota</taxon>
        <taxon>Viridiplantae</taxon>
        <taxon>Streptophyta</taxon>
        <taxon>Embryophyta</taxon>
        <taxon>Tracheophyta</taxon>
        <taxon>Spermatophyta</taxon>
        <taxon>Magnoliopsida</taxon>
        <taxon>Liliopsida</taxon>
        <taxon>Poales</taxon>
        <taxon>Poaceae</taxon>
        <taxon>PACMAD clade</taxon>
        <taxon>Arundinoideae</taxon>
        <taxon>Arundineae</taxon>
        <taxon>Arundo</taxon>
    </lineage>
</organism>
<evidence type="ECO:0000313" key="2">
    <source>
        <dbReference type="EMBL" id="JAE16096.1"/>
    </source>
</evidence>